<dbReference type="RefSeq" id="WP_002869116.1">
    <property type="nucleotide sequence ID" value="NC_008787.1"/>
</dbReference>
<feature type="transmembrane region" description="Helical" evidence="1">
    <location>
        <begin position="32"/>
        <end position="49"/>
    </location>
</feature>
<evidence type="ECO:0000313" key="2">
    <source>
        <dbReference type="EMBL" id="EAQ72045.1"/>
    </source>
</evidence>
<dbReference type="HOGENOM" id="CLU_168822_0_0_7"/>
<dbReference type="eggNOG" id="ENOG5030KZI">
    <property type="taxonomic scope" value="Bacteria"/>
</dbReference>
<evidence type="ECO:0000256" key="1">
    <source>
        <dbReference type="SAM" id="Phobius"/>
    </source>
</evidence>
<sequence length="116" mass="13483">MSRVFLYFLIILILALITFALREKLGKKTKPFFGILLVIFIVLAVFFEFENTQKSHLRTDIIVAFNQNKNILCKDINVSKAYFNYEFGTGSFISKDNNQSFNSLIIDIKDCRLNDE</sequence>
<dbReference type="EMBL" id="CP000538">
    <property type="protein sequence ID" value="EAQ72045.1"/>
    <property type="molecule type" value="Genomic_DNA"/>
</dbReference>
<organism evidence="2 3">
    <name type="scientific">Campylobacter jejuni subsp. jejuni serotype O:23/36 (strain 81-176)</name>
    <dbReference type="NCBI Taxonomy" id="354242"/>
    <lineage>
        <taxon>Bacteria</taxon>
        <taxon>Pseudomonadati</taxon>
        <taxon>Campylobacterota</taxon>
        <taxon>Epsilonproteobacteria</taxon>
        <taxon>Campylobacterales</taxon>
        <taxon>Campylobacteraceae</taxon>
        <taxon>Campylobacter</taxon>
    </lineage>
</organism>
<keyword evidence="1" id="KW-1133">Transmembrane helix</keyword>
<dbReference type="Proteomes" id="UP000000646">
    <property type="component" value="Chromosome"/>
</dbReference>
<keyword evidence="1" id="KW-0472">Membrane</keyword>
<dbReference type="AlphaFoldDB" id="A0A0H3PAB6"/>
<keyword evidence="1" id="KW-0812">Transmembrane</keyword>
<proteinExistence type="predicted"/>
<protein>
    <submittedName>
        <fullName evidence="2">Uncharacterized protein</fullName>
    </submittedName>
</protein>
<evidence type="ECO:0000313" key="3">
    <source>
        <dbReference type="Proteomes" id="UP000000646"/>
    </source>
</evidence>
<gene>
    <name evidence="2" type="ordered locus">CJJ81176_1073</name>
</gene>
<reference evidence="3" key="1">
    <citation type="submission" date="2006-12" db="EMBL/GenBank/DDBJ databases">
        <authorList>
            <person name="Fouts D.E."/>
            <person name="Nelson K.E."/>
            <person name="Sebastian Y."/>
        </authorList>
    </citation>
    <scope>NUCLEOTIDE SEQUENCE [LARGE SCALE GENOMIC DNA]</scope>
    <source>
        <strain evidence="3">81-176</strain>
    </source>
</reference>
<dbReference type="KEGG" id="cjj:CJJ81176_1073"/>
<accession>A0A0H3PAB6</accession>
<name>A0A0H3PAB6_CAMJJ</name>